<evidence type="ECO:0000313" key="5">
    <source>
        <dbReference type="Proteomes" id="UP001596456"/>
    </source>
</evidence>
<feature type="region of interest" description="Disordered" evidence="1">
    <location>
        <begin position="340"/>
        <end position="399"/>
    </location>
</feature>
<evidence type="ECO:0000259" key="3">
    <source>
        <dbReference type="Pfam" id="PF16841"/>
    </source>
</evidence>
<dbReference type="Gene3D" id="2.160.20.10">
    <property type="entry name" value="Single-stranded right-handed beta-helix, Pectin lyase-like"/>
    <property type="match status" value="2"/>
</dbReference>
<feature type="domain" description="Carbohydrate binding module xylan-binding" evidence="3">
    <location>
        <begin position="399"/>
        <end position="502"/>
    </location>
</feature>
<dbReference type="RefSeq" id="WP_377359479.1">
    <property type="nucleotide sequence ID" value="NZ_JBHTCM010000010.1"/>
</dbReference>
<dbReference type="GO" id="GO:0016787">
    <property type="term" value="F:hydrolase activity"/>
    <property type="evidence" value="ECO:0007669"/>
    <property type="project" value="UniProtKB-KW"/>
</dbReference>
<dbReference type="SUPFAM" id="SSF51126">
    <property type="entry name" value="Pectin lyase-like"/>
    <property type="match status" value="1"/>
</dbReference>
<dbReference type="InterPro" id="IPR024535">
    <property type="entry name" value="RHGA/B-epi-like_pectate_lyase"/>
</dbReference>
<evidence type="ECO:0000256" key="1">
    <source>
        <dbReference type="SAM" id="MobiDB-lite"/>
    </source>
</evidence>
<dbReference type="Pfam" id="PF12708">
    <property type="entry name" value="Pect-lyase_RHGA_epim"/>
    <property type="match status" value="1"/>
</dbReference>
<name>A0ABW2KVS8_9PROT</name>
<dbReference type="InterPro" id="IPR012334">
    <property type="entry name" value="Pectin_lyas_fold"/>
</dbReference>
<keyword evidence="5" id="KW-1185">Reference proteome</keyword>
<dbReference type="Proteomes" id="UP001596456">
    <property type="component" value="Unassembled WGS sequence"/>
</dbReference>
<organism evidence="4 5">
    <name type="scientific">Rhodocista pekingensis</name>
    <dbReference type="NCBI Taxonomy" id="201185"/>
    <lineage>
        <taxon>Bacteria</taxon>
        <taxon>Pseudomonadati</taxon>
        <taxon>Pseudomonadota</taxon>
        <taxon>Alphaproteobacteria</taxon>
        <taxon>Rhodospirillales</taxon>
        <taxon>Azospirillaceae</taxon>
        <taxon>Rhodocista</taxon>
    </lineage>
</organism>
<reference evidence="5" key="1">
    <citation type="journal article" date="2019" name="Int. J. Syst. Evol. Microbiol.">
        <title>The Global Catalogue of Microorganisms (GCM) 10K type strain sequencing project: providing services to taxonomists for standard genome sequencing and annotation.</title>
        <authorList>
            <consortium name="The Broad Institute Genomics Platform"/>
            <consortium name="The Broad Institute Genome Sequencing Center for Infectious Disease"/>
            <person name="Wu L."/>
            <person name="Ma J."/>
        </authorList>
    </citation>
    <scope>NUCLEOTIDE SEQUENCE [LARGE SCALE GENOMIC DNA]</scope>
    <source>
        <strain evidence="5">CGMCC 1.16275</strain>
    </source>
</reference>
<feature type="compositionally biased region" description="Low complexity" evidence="1">
    <location>
        <begin position="368"/>
        <end position="378"/>
    </location>
</feature>
<accession>A0ABW2KVS8</accession>
<dbReference type="Gene3D" id="2.60.60.40">
    <property type="match status" value="1"/>
</dbReference>
<keyword evidence="4" id="KW-0378">Hydrolase</keyword>
<dbReference type="InterPro" id="IPR011050">
    <property type="entry name" value="Pectin_lyase_fold/virulence"/>
</dbReference>
<proteinExistence type="predicted"/>
<evidence type="ECO:0000259" key="2">
    <source>
        <dbReference type="Pfam" id="PF12708"/>
    </source>
</evidence>
<sequence length="524" mass="54353">MATQVSITDFGARGDGRSDNKVAIQKALDHAKATGQTVYVPEGTFLHKGMLHADGVDLVGAGARSVLKAVGASSSFDDQTVRLSGSGGSIRNLTLDSDATARGYTGDSTKIWVTGARDWVIDNVTINNSFGAGILVGYGASDGRISNNTVRSTNADSIHISQASHDIVVSGNRVSGGGDDGIAVVSYMRNGAPVRDITITGNTVTDNLWGRNITVVGGENVTIRDNHVEGNKAGRAGIYLASEPAYDTFGVRNVTVEKNHVENVGGWNTGQGAITLFSGTGRMLEDIVIRGNGIVDAVKDGILLRGRAIDDVRLENNLIESPGNKPVVILDRTGDVVQSGNVGSRGAWKGSAGPQDSGPLDSSPATGVPAPDVRPVVPVRDKAPDPTHGGDPADGGGATVKVYAAGNSYKGDAEFRLLADGKQVGEVQDVTTQRGTGWQVFTFDLADGDLGDGDLADGGLPDRLSIEYANDLYGGPGKDRNLEIDRIEIDGTMIDPGRAGQMFGNGILHVDLEAIGLVGVDAAA</sequence>
<dbReference type="InterPro" id="IPR006626">
    <property type="entry name" value="PbH1"/>
</dbReference>
<feature type="domain" description="Rhamnogalacturonase A/B/Epimerase-like pectate lyase" evidence="2">
    <location>
        <begin position="5"/>
        <end position="224"/>
    </location>
</feature>
<dbReference type="EMBL" id="JBHTCM010000010">
    <property type="protein sequence ID" value="MFC7334017.1"/>
    <property type="molecule type" value="Genomic_DNA"/>
</dbReference>
<comment type="caution">
    <text evidence="4">The sequence shown here is derived from an EMBL/GenBank/DDBJ whole genome shotgun (WGS) entry which is preliminary data.</text>
</comment>
<dbReference type="InterPro" id="IPR031768">
    <property type="entry name" value="CBM60_xylan-bd"/>
</dbReference>
<evidence type="ECO:0000313" key="4">
    <source>
        <dbReference type="EMBL" id="MFC7334017.1"/>
    </source>
</evidence>
<dbReference type="SMART" id="SM00710">
    <property type="entry name" value="PbH1"/>
    <property type="match status" value="8"/>
</dbReference>
<gene>
    <name evidence="4" type="ORF">ACFQPS_12665</name>
</gene>
<protein>
    <submittedName>
        <fullName evidence="4">Glycosyl hydrolase family 28-related protein</fullName>
    </submittedName>
</protein>
<dbReference type="Pfam" id="PF16841">
    <property type="entry name" value="CBM60"/>
    <property type="match status" value="1"/>
</dbReference>